<evidence type="ECO:0000256" key="1">
    <source>
        <dbReference type="ARBA" id="ARBA00004123"/>
    </source>
</evidence>
<feature type="compositionally biased region" description="Basic and acidic residues" evidence="7">
    <location>
        <begin position="201"/>
        <end position="210"/>
    </location>
</feature>
<dbReference type="Pfam" id="PF04000">
    <property type="entry name" value="Sas10_Utp3"/>
    <property type="match status" value="1"/>
</dbReference>
<keyword evidence="9" id="KW-1185">Reference proteome</keyword>
<dbReference type="PANTHER" id="PTHR15341:SF3">
    <property type="entry name" value="NUCLEAR NUCLEIC ACID-BINDING PROTEIN C1D"/>
    <property type="match status" value="1"/>
</dbReference>
<feature type="compositionally biased region" description="Polar residues" evidence="7">
    <location>
        <begin position="264"/>
        <end position="275"/>
    </location>
</feature>
<dbReference type="InterPro" id="IPR007146">
    <property type="entry name" value="Sas10/Utp3/C1D"/>
</dbReference>
<feature type="compositionally biased region" description="Low complexity" evidence="7">
    <location>
        <begin position="191"/>
        <end position="200"/>
    </location>
</feature>
<evidence type="ECO:0000313" key="9">
    <source>
        <dbReference type="Proteomes" id="UP000813461"/>
    </source>
</evidence>
<reference evidence="8" key="1">
    <citation type="journal article" date="2021" name="Nat. Commun.">
        <title>Genetic determinants of endophytism in the Arabidopsis root mycobiome.</title>
        <authorList>
            <person name="Mesny F."/>
            <person name="Miyauchi S."/>
            <person name="Thiergart T."/>
            <person name="Pickel B."/>
            <person name="Atanasova L."/>
            <person name="Karlsson M."/>
            <person name="Huettel B."/>
            <person name="Barry K.W."/>
            <person name="Haridas S."/>
            <person name="Chen C."/>
            <person name="Bauer D."/>
            <person name="Andreopoulos W."/>
            <person name="Pangilinan J."/>
            <person name="LaButti K."/>
            <person name="Riley R."/>
            <person name="Lipzen A."/>
            <person name="Clum A."/>
            <person name="Drula E."/>
            <person name="Henrissat B."/>
            <person name="Kohler A."/>
            <person name="Grigoriev I.V."/>
            <person name="Martin F.M."/>
            <person name="Hacquard S."/>
        </authorList>
    </citation>
    <scope>NUCLEOTIDE SEQUENCE</scope>
    <source>
        <strain evidence="8">MPI-SDFR-AT-0120</strain>
    </source>
</reference>
<proteinExistence type="inferred from homology"/>
<feature type="region of interest" description="Disordered" evidence="7">
    <location>
        <begin position="137"/>
        <end position="177"/>
    </location>
</feature>
<evidence type="ECO:0000256" key="3">
    <source>
        <dbReference type="ARBA" id="ARBA00022552"/>
    </source>
</evidence>
<dbReference type="PANTHER" id="PTHR15341">
    <property type="entry name" value="SUN-COR STEROID HORMONE RECEPTOR CO-REPRESSOR"/>
    <property type="match status" value="1"/>
</dbReference>
<dbReference type="OrthoDB" id="1421013at2759"/>
<dbReference type="GO" id="GO:0010468">
    <property type="term" value="P:regulation of gene expression"/>
    <property type="evidence" value="ECO:0007669"/>
    <property type="project" value="TreeGrafter"/>
</dbReference>
<evidence type="ECO:0000256" key="5">
    <source>
        <dbReference type="ARBA" id="ARBA00023242"/>
    </source>
</evidence>
<evidence type="ECO:0000256" key="6">
    <source>
        <dbReference type="RuleBase" id="RU368003"/>
    </source>
</evidence>
<dbReference type="InterPro" id="IPR011082">
    <property type="entry name" value="Exosome-assoc_fac/DNA_repair"/>
</dbReference>
<protein>
    <recommendedName>
        <fullName evidence="6">Exosome complex protein</fullName>
    </recommendedName>
</protein>
<keyword evidence="5 6" id="KW-0539">Nucleus</keyword>
<dbReference type="Proteomes" id="UP000813461">
    <property type="component" value="Unassembled WGS sequence"/>
</dbReference>
<gene>
    <name evidence="8" type="ORF">FB567DRAFT_542042</name>
</gene>
<comment type="similarity">
    <text evidence="2 6">Belongs to the C1D family.</text>
</comment>
<evidence type="ECO:0000256" key="2">
    <source>
        <dbReference type="ARBA" id="ARBA00009154"/>
    </source>
</evidence>
<dbReference type="GO" id="GO:0005730">
    <property type="term" value="C:nucleolus"/>
    <property type="evidence" value="ECO:0007669"/>
    <property type="project" value="TreeGrafter"/>
</dbReference>
<dbReference type="GO" id="GO:0003723">
    <property type="term" value="F:RNA binding"/>
    <property type="evidence" value="ECO:0007669"/>
    <property type="project" value="UniProtKB-UniRule"/>
</dbReference>
<dbReference type="AlphaFoldDB" id="A0A8K0QSR0"/>
<comment type="subcellular location">
    <subcellularLocation>
        <location evidence="1 6">Nucleus</location>
    </subcellularLocation>
</comment>
<name>A0A8K0QSR0_9PLEO</name>
<accession>A0A8K0QSR0</accession>
<dbReference type="GO" id="GO:0000178">
    <property type="term" value="C:exosome (RNase complex)"/>
    <property type="evidence" value="ECO:0007669"/>
    <property type="project" value="TreeGrafter"/>
</dbReference>
<evidence type="ECO:0000256" key="4">
    <source>
        <dbReference type="ARBA" id="ARBA00022884"/>
    </source>
</evidence>
<dbReference type="GO" id="GO:0000460">
    <property type="term" value="P:maturation of 5.8S rRNA"/>
    <property type="evidence" value="ECO:0007669"/>
    <property type="project" value="TreeGrafter"/>
</dbReference>
<sequence length="343" mass="36880">MDPQTDLPDLVEDLEVNIDELSETLSPLLNKSLSTNASSLPLLDKAKLYVLAAYSVESLLYSSLQASGVNAKEHAIFKELARLKGYFAKIKQAEERMTTPAAPKAKLDVGAAARFIRHGLAGNDKYDLKRAERMAKEKARAQLKARQINKKFDDNDDPKAATITPQKRPVEDIEATQPEQDDDAILEGLQDPAASPAASEPDAKKPRVAEPEAMDIDSTTSPAPCTSKKSNKKQPFKKKNEKKKSAKAAARAEAGLDLVDNQDDTSNPSTPSQALPTKRATRSRKAKSAADETEDPVEGEAGLDSPPSGRAPKTRSETGKGVVDGEGAGEKAKRGRGKGKKAK</sequence>
<dbReference type="GO" id="GO:0003677">
    <property type="term" value="F:DNA binding"/>
    <property type="evidence" value="ECO:0007669"/>
    <property type="project" value="TreeGrafter"/>
</dbReference>
<comment type="function">
    <text evidence="6">Required for exosome-dependent processing of pre-rRNA and small nucleolar RNA (snRNA) precursors. Involved in processing of 35S pre-rRNA at the A0, A1 and A2 sites.</text>
</comment>
<dbReference type="EMBL" id="JAGMVJ010000036">
    <property type="protein sequence ID" value="KAH7067100.1"/>
    <property type="molecule type" value="Genomic_DNA"/>
</dbReference>
<organism evidence="8 9">
    <name type="scientific">Paraphoma chrysanthemicola</name>
    <dbReference type="NCBI Taxonomy" id="798071"/>
    <lineage>
        <taxon>Eukaryota</taxon>
        <taxon>Fungi</taxon>
        <taxon>Dikarya</taxon>
        <taxon>Ascomycota</taxon>
        <taxon>Pezizomycotina</taxon>
        <taxon>Dothideomycetes</taxon>
        <taxon>Pleosporomycetidae</taxon>
        <taxon>Pleosporales</taxon>
        <taxon>Pleosporineae</taxon>
        <taxon>Phaeosphaeriaceae</taxon>
        <taxon>Paraphoma</taxon>
    </lineage>
</organism>
<feature type="compositionally biased region" description="Basic and acidic residues" evidence="7">
    <location>
        <begin position="150"/>
        <end position="159"/>
    </location>
</feature>
<evidence type="ECO:0000313" key="8">
    <source>
        <dbReference type="EMBL" id="KAH7067100.1"/>
    </source>
</evidence>
<feature type="compositionally biased region" description="Basic residues" evidence="7">
    <location>
        <begin position="229"/>
        <end position="246"/>
    </location>
</feature>
<evidence type="ECO:0000256" key="7">
    <source>
        <dbReference type="SAM" id="MobiDB-lite"/>
    </source>
</evidence>
<feature type="compositionally biased region" description="Basic residues" evidence="7">
    <location>
        <begin position="333"/>
        <end position="343"/>
    </location>
</feature>
<comment type="caution">
    <text evidence="8">The sequence shown here is derived from an EMBL/GenBank/DDBJ whole genome shotgun (WGS) entry which is preliminary data.</text>
</comment>
<keyword evidence="4 6" id="KW-0694">RNA-binding</keyword>
<keyword evidence="3 6" id="KW-0698">rRNA processing</keyword>
<feature type="region of interest" description="Disordered" evidence="7">
    <location>
        <begin position="190"/>
        <end position="343"/>
    </location>
</feature>